<dbReference type="GO" id="GO:0016020">
    <property type="term" value="C:membrane"/>
    <property type="evidence" value="ECO:0007669"/>
    <property type="project" value="UniProtKB-SubCell"/>
</dbReference>
<dbReference type="InterPro" id="IPR013717">
    <property type="entry name" value="PIG-P"/>
</dbReference>
<accession>A0AAV5KVJ4</accession>
<evidence type="ECO:0000259" key="6">
    <source>
        <dbReference type="Pfam" id="PF08510"/>
    </source>
</evidence>
<evidence type="ECO:0000256" key="3">
    <source>
        <dbReference type="ARBA" id="ARBA00022989"/>
    </source>
</evidence>
<comment type="subcellular location">
    <subcellularLocation>
        <location evidence="1">Membrane</location>
        <topology evidence="1">Multi-pass membrane protein</topology>
    </subcellularLocation>
</comment>
<feature type="transmembrane region" description="Helical" evidence="5">
    <location>
        <begin position="20"/>
        <end position="43"/>
    </location>
</feature>
<dbReference type="PANTHER" id="PTHR47681">
    <property type="entry name" value="PHOSPHATIDYLINOSITOL N-ACETYLGLUCOSAMINYLTRANSFERASE SUBUNIT P-RELATED"/>
    <property type="match status" value="1"/>
</dbReference>
<gene>
    <name evidence="7" type="ORF">SLEP1_g37721</name>
</gene>
<name>A0AAV5KVJ4_9ROSI</name>
<protein>
    <recommendedName>
        <fullName evidence="6">PIG-P domain-containing protein</fullName>
    </recommendedName>
</protein>
<keyword evidence="4 5" id="KW-0472">Membrane</keyword>
<evidence type="ECO:0000256" key="1">
    <source>
        <dbReference type="ARBA" id="ARBA00004141"/>
    </source>
</evidence>
<sequence length="73" mass="8256">MEMMSNLQESYMSRHGGKRYWALAIPTYVMVTLVLVVGFYIGFNFMSTPPPTSLNTIFGKLELGGTVLCPKRY</sequence>
<keyword evidence="3 5" id="KW-1133">Transmembrane helix</keyword>
<evidence type="ECO:0000256" key="5">
    <source>
        <dbReference type="SAM" id="Phobius"/>
    </source>
</evidence>
<organism evidence="7 8">
    <name type="scientific">Rubroshorea leprosula</name>
    <dbReference type="NCBI Taxonomy" id="152421"/>
    <lineage>
        <taxon>Eukaryota</taxon>
        <taxon>Viridiplantae</taxon>
        <taxon>Streptophyta</taxon>
        <taxon>Embryophyta</taxon>
        <taxon>Tracheophyta</taxon>
        <taxon>Spermatophyta</taxon>
        <taxon>Magnoliopsida</taxon>
        <taxon>eudicotyledons</taxon>
        <taxon>Gunneridae</taxon>
        <taxon>Pentapetalae</taxon>
        <taxon>rosids</taxon>
        <taxon>malvids</taxon>
        <taxon>Malvales</taxon>
        <taxon>Dipterocarpaceae</taxon>
        <taxon>Rubroshorea</taxon>
    </lineage>
</organism>
<dbReference type="PANTHER" id="PTHR47681:SF3">
    <property type="entry name" value="PHOSPHATIDYLINOSITOL N-ACETYLGLUCOSAMINYLTRANSFERASE SUBUNIT P-RELATED"/>
    <property type="match status" value="1"/>
</dbReference>
<proteinExistence type="predicted"/>
<keyword evidence="2 5" id="KW-0812">Transmembrane</keyword>
<dbReference type="AlphaFoldDB" id="A0AAV5KVJ4"/>
<dbReference type="EMBL" id="BPVZ01000080">
    <property type="protein sequence ID" value="GKV28704.1"/>
    <property type="molecule type" value="Genomic_DNA"/>
</dbReference>
<evidence type="ECO:0000256" key="2">
    <source>
        <dbReference type="ARBA" id="ARBA00022692"/>
    </source>
</evidence>
<keyword evidence="8" id="KW-1185">Reference proteome</keyword>
<evidence type="ECO:0000313" key="7">
    <source>
        <dbReference type="EMBL" id="GKV28704.1"/>
    </source>
</evidence>
<dbReference type="Proteomes" id="UP001054252">
    <property type="component" value="Unassembled WGS sequence"/>
</dbReference>
<reference evidence="7 8" key="1">
    <citation type="journal article" date="2021" name="Commun. Biol.">
        <title>The genome of Shorea leprosula (Dipterocarpaceae) highlights the ecological relevance of drought in aseasonal tropical rainforests.</title>
        <authorList>
            <person name="Ng K.K.S."/>
            <person name="Kobayashi M.J."/>
            <person name="Fawcett J.A."/>
            <person name="Hatakeyama M."/>
            <person name="Paape T."/>
            <person name="Ng C.H."/>
            <person name="Ang C.C."/>
            <person name="Tnah L.H."/>
            <person name="Lee C.T."/>
            <person name="Nishiyama T."/>
            <person name="Sese J."/>
            <person name="O'Brien M.J."/>
            <person name="Copetti D."/>
            <person name="Mohd Noor M.I."/>
            <person name="Ong R.C."/>
            <person name="Putra M."/>
            <person name="Sireger I.Z."/>
            <person name="Indrioko S."/>
            <person name="Kosugi Y."/>
            <person name="Izuno A."/>
            <person name="Isagi Y."/>
            <person name="Lee S.L."/>
            <person name="Shimizu K.K."/>
        </authorList>
    </citation>
    <scope>NUCLEOTIDE SEQUENCE [LARGE SCALE GENOMIC DNA]</scope>
    <source>
        <strain evidence="7">214</strain>
    </source>
</reference>
<evidence type="ECO:0000313" key="8">
    <source>
        <dbReference type="Proteomes" id="UP001054252"/>
    </source>
</evidence>
<evidence type="ECO:0000256" key="4">
    <source>
        <dbReference type="ARBA" id="ARBA00023136"/>
    </source>
</evidence>
<comment type="caution">
    <text evidence="7">The sequence shown here is derived from an EMBL/GenBank/DDBJ whole genome shotgun (WGS) entry which is preliminary data.</text>
</comment>
<feature type="domain" description="PIG-P" evidence="6">
    <location>
        <begin position="18"/>
        <end position="58"/>
    </location>
</feature>
<dbReference type="Pfam" id="PF08510">
    <property type="entry name" value="PIG-P"/>
    <property type="match status" value="1"/>
</dbReference>